<organism evidence="2 3">
    <name type="scientific">Streptosporangium saharense</name>
    <dbReference type="NCBI Taxonomy" id="1706840"/>
    <lineage>
        <taxon>Bacteria</taxon>
        <taxon>Bacillati</taxon>
        <taxon>Actinomycetota</taxon>
        <taxon>Actinomycetes</taxon>
        <taxon>Streptosporangiales</taxon>
        <taxon>Streptosporangiaceae</taxon>
        <taxon>Streptosporangium</taxon>
    </lineage>
</organism>
<keyword evidence="3" id="KW-1185">Reference proteome</keyword>
<evidence type="ECO:0000313" key="2">
    <source>
        <dbReference type="EMBL" id="MBB4918974.1"/>
    </source>
</evidence>
<dbReference type="EMBL" id="JACHJP010000008">
    <property type="protein sequence ID" value="MBB4918974.1"/>
    <property type="molecule type" value="Genomic_DNA"/>
</dbReference>
<reference evidence="2 3" key="1">
    <citation type="submission" date="2020-08" db="EMBL/GenBank/DDBJ databases">
        <title>Genomic Encyclopedia of Type Strains, Phase III (KMG-III): the genomes of soil and plant-associated and newly described type strains.</title>
        <authorList>
            <person name="Whitman W."/>
        </authorList>
    </citation>
    <scope>NUCLEOTIDE SEQUENCE [LARGE SCALE GENOMIC DNA]</scope>
    <source>
        <strain evidence="2 3">CECT 8840</strain>
    </source>
</reference>
<feature type="coiled-coil region" evidence="1">
    <location>
        <begin position="13"/>
        <end position="40"/>
    </location>
</feature>
<evidence type="ECO:0000256" key="1">
    <source>
        <dbReference type="SAM" id="Coils"/>
    </source>
</evidence>
<keyword evidence="1" id="KW-0175">Coiled coil</keyword>
<dbReference type="AlphaFoldDB" id="A0A7W7VQW4"/>
<protein>
    <submittedName>
        <fullName evidence="2">Transposase-like protein</fullName>
    </submittedName>
</protein>
<sequence length="64" mass="7081">MSLEQSENGKNATGNLGRRIDRLEREVEELREANEILQSIASFFAHRGDDAHKTPCGNAHGSTD</sequence>
<accession>A0A7W7VQW4</accession>
<comment type="caution">
    <text evidence="2">The sequence shown here is derived from an EMBL/GenBank/DDBJ whole genome shotgun (WGS) entry which is preliminary data.</text>
</comment>
<gene>
    <name evidence="2" type="ORF">FHS44_006110</name>
</gene>
<proteinExistence type="predicted"/>
<dbReference type="RefSeq" id="WP_184720735.1">
    <property type="nucleotide sequence ID" value="NZ_JACHJP010000008.1"/>
</dbReference>
<name>A0A7W7VQW4_9ACTN</name>
<dbReference type="Proteomes" id="UP000552644">
    <property type="component" value="Unassembled WGS sequence"/>
</dbReference>
<evidence type="ECO:0000313" key="3">
    <source>
        <dbReference type="Proteomes" id="UP000552644"/>
    </source>
</evidence>